<evidence type="ECO:0000313" key="1">
    <source>
        <dbReference type="EMBL" id="KAK4017149.1"/>
    </source>
</evidence>
<protein>
    <submittedName>
        <fullName evidence="1">Uncharacterized protein</fullName>
    </submittedName>
</protein>
<name>A0ABQ9ZW55_9CRUS</name>
<keyword evidence="2" id="KW-1185">Reference proteome</keyword>
<proteinExistence type="predicted"/>
<sequence length="109" mass="12284">MQLHVVEGEPENGESGRTLEEYVTHELRQERCSMSEDHEWTETLTVDGASCNVLPQEEFLRLPARRQRLRPGPRLRGYGAKNGYLTVFGVHMAKKVASGAVHVLAESDH</sequence>
<organism evidence="1 2">
    <name type="scientific">Daphnia magna</name>
    <dbReference type="NCBI Taxonomy" id="35525"/>
    <lineage>
        <taxon>Eukaryota</taxon>
        <taxon>Metazoa</taxon>
        <taxon>Ecdysozoa</taxon>
        <taxon>Arthropoda</taxon>
        <taxon>Crustacea</taxon>
        <taxon>Branchiopoda</taxon>
        <taxon>Diplostraca</taxon>
        <taxon>Cladocera</taxon>
        <taxon>Anomopoda</taxon>
        <taxon>Daphniidae</taxon>
        <taxon>Daphnia</taxon>
    </lineage>
</organism>
<evidence type="ECO:0000313" key="2">
    <source>
        <dbReference type="Proteomes" id="UP001234178"/>
    </source>
</evidence>
<dbReference type="Proteomes" id="UP001234178">
    <property type="component" value="Unassembled WGS sequence"/>
</dbReference>
<comment type="caution">
    <text evidence="1">The sequence shown here is derived from an EMBL/GenBank/DDBJ whole genome shotgun (WGS) entry which is preliminary data.</text>
</comment>
<reference evidence="1 2" key="1">
    <citation type="journal article" date="2023" name="Nucleic Acids Res.">
        <title>The hologenome of Daphnia magna reveals possible DNA methylation and microbiome-mediated evolution of the host genome.</title>
        <authorList>
            <person name="Chaturvedi A."/>
            <person name="Li X."/>
            <person name="Dhandapani V."/>
            <person name="Marshall H."/>
            <person name="Kissane S."/>
            <person name="Cuenca-Cambronero M."/>
            <person name="Asole G."/>
            <person name="Calvet F."/>
            <person name="Ruiz-Romero M."/>
            <person name="Marangio P."/>
            <person name="Guigo R."/>
            <person name="Rago D."/>
            <person name="Mirbahai L."/>
            <person name="Eastwood N."/>
            <person name="Colbourne J.K."/>
            <person name="Zhou J."/>
            <person name="Mallon E."/>
            <person name="Orsini L."/>
        </authorList>
    </citation>
    <scope>NUCLEOTIDE SEQUENCE [LARGE SCALE GENOMIC DNA]</scope>
    <source>
        <strain evidence="1">LRV0_1</strain>
    </source>
</reference>
<dbReference type="EMBL" id="JAOYFB010000005">
    <property type="protein sequence ID" value="KAK4017149.1"/>
    <property type="molecule type" value="Genomic_DNA"/>
</dbReference>
<gene>
    <name evidence="1" type="ORF">OUZ56_032101</name>
</gene>
<accession>A0ABQ9ZW55</accession>